<dbReference type="STRING" id="98765.A0A2R6NHY3"/>
<keyword evidence="2" id="KW-0812">Transmembrane</keyword>
<organism evidence="3 4">
    <name type="scientific">Hermanssonia centrifuga</name>
    <dbReference type="NCBI Taxonomy" id="98765"/>
    <lineage>
        <taxon>Eukaryota</taxon>
        <taxon>Fungi</taxon>
        <taxon>Dikarya</taxon>
        <taxon>Basidiomycota</taxon>
        <taxon>Agaricomycotina</taxon>
        <taxon>Agaricomycetes</taxon>
        <taxon>Polyporales</taxon>
        <taxon>Meruliaceae</taxon>
        <taxon>Hermanssonia</taxon>
    </lineage>
</organism>
<accession>A0A2R6NHY3</accession>
<sequence length="382" mass="41536">MASNTIYQTPPLAGRPPFATDDDHIYGQQTQALTPRRRRSPSPDPNSRTSAYNVYDQYLEGSNRDSGVGALGMGMMNVDMDDDDDPFDDSHRPTPKQQPIPLAAPRPGYAAPVSALNLSRPSPAASPDGRQPSPSQMSQIPKPLMLVSSLNGPTSPRLPSPASMNVPSTPHPLPPTMTPITPAFVRPTKVGDDREVKFATTQPILRGEKEETLLPQRGEKGDDFWRRFSMVIKEENMRAPTEKTSPWLRETQSGATRLSRWIWVIGLGLLLCIAGGIGLGLWIARGDQSHNAPTAIGGSANEKLLSSSAANPVVTEGGVVTTSFHVSPTHTVARRVDFGEPLPTYTAVASMPTNFGSDTYVIRPVQPSRHRRVSQHLNRTKD</sequence>
<keyword evidence="2" id="KW-1133">Transmembrane helix</keyword>
<keyword evidence="2" id="KW-0472">Membrane</keyword>
<feature type="region of interest" description="Disordered" evidence="1">
    <location>
        <begin position="1"/>
        <end position="139"/>
    </location>
</feature>
<evidence type="ECO:0000313" key="4">
    <source>
        <dbReference type="Proteomes" id="UP000186601"/>
    </source>
</evidence>
<dbReference type="EMBL" id="MLYV02001230">
    <property type="protein sequence ID" value="PSR71969.1"/>
    <property type="molecule type" value="Genomic_DNA"/>
</dbReference>
<comment type="caution">
    <text evidence="3">The sequence shown here is derived from an EMBL/GenBank/DDBJ whole genome shotgun (WGS) entry which is preliminary data.</text>
</comment>
<evidence type="ECO:0000256" key="2">
    <source>
        <dbReference type="SAM" id="Phobius"/>
    </source>
</evidence>
<name>A0A2R6NHY3_9APHY</name>
<proteinExistence type="predicted"/>
<dbReference type="Proteomes" id="UP000186601">
    <property type="component" value="Unassembled WGS sequence"/>
</dbReference>
<reference evidence="3 4" key="1">
    <citation type="submission" date="2018-02" db="EMBL/GenBank/DDBJ databases">
        <title>Genome sequence of the basidiomycete white-rot fungus Phlebia centrifuga.</title>
        <authorList>
            <person name="Granchi Z."/>
            <person name="Peng M."/>
            <person name="de Vries R.P."/>
            <person name="Hilden K."/>
            <person name="Makela M.R."/>
            <person name="Grigoriev I."/>
            <person name="Riley R."/>
        </authorList>
    </citation>
    <scope>NUCLEOTIDE SEQUENCE [LARGE SCALE GENOMIC DNA]</scope>
    <source>
        <strain evidence="3 4">FBCC195</strain>
    </source>
</reference>
<feature type="transmembrane region" description="Helical" evidence="2">
    <location>
        <begin position="261"/>
        <end position="284"/>
    </location>
</feature>
<gene>
    <name evidence="3" type="ORF">PHLCEN_2v12179</name>
</gene>
<dbReference type="AlphaFoldDB" id="A0A2R6NHY3"/>
<protein>
    <submittedName>
        <fullName evidence="3">Uncharacterized protein</fullName>
    </submittedName>
</protein>
<dbReference type="OrthoDB" id="3261666at2759"/>
<evidence type="ECO:0000256" key="1">
    <source>
        <dbReference type="SAM" id="MobiDB-lite"/>
    </source>
</evidence>
<keyword evidence="4" id="KW-1185">Reference proteome</keyword>
<evidence type="ECO:0000313" key="3">
    <source>
        <dbReference type="EMBL" id="PSR71969.1"/>
    </source>
</evidence>